<evidence type="ECO:0000256" key="2">
    <source>
        <dbReference type="SAM" id="Phobius"/>
    </source>
</evidence>
<dbReference type="PANTHER" id="PTHR28019">
    <property type="entry name" value="CELL MEMBRANE PROTEIN YLR413W-RELATED"/>
    <property type="match status" value="1"/>
</dbReference>
<dbReference type="Pfam" id="PF06687">
    <property type="entry name" value="SUR7"/>
    <property type="match status" value="1"/>
</dbReference>
<evidence type="ECO:0000313" key="3">
    <source>
        <dbReference type="EMBL" id="KAF7513828.1"/>
    </source>
</evidence>
<sequence>MVNAGRIACIFTPFALCLASLVCIIIVFLGGWNARSTTLGNYYFLKADLTGFTVNNTGLDPVPGTNLDNDVLNQALNQAKAATNITDFYTIYLWNYCSWDGSDKYSFCSKREAYFAFDPVEVWGLENTGVQNAFPKELQDGLKAYKAVSKWMFVAYIVALVATCIELVVGISAIFSRWGSFCTTFFSTLSSLFILAASITATAMFSVLLGTFNKVFEAYGIKASLGPEMMRTTWLAVAFSFGAGFFWLLSVCCCSGRSPYGGKKDTKRVKVEKTPYTYERVGSPNLGPQGGAHPYGEAQGQQIPMHNLGPNAKGGAYEPFRPSHV</sequence>
<evidence type="ECO:0000313" key="4">
    <source>
        <dbReference type="Proteomes" id="UP000606974"/>
    </source>
</evidence>
<dbReference type="GO" id="GO:0005886">
    <property type="term" value="C:plasma membrane"/>
    <property type="evidence" value="ECO:0007669"/>
    <property type="project" value="InterPro"/>
</dbReference>
<reference evidence="3" key="1">
    <citation type="submission" date="2020-02" db="EMBL/GenBank/DDBJ databases">
        <authorList>
            <person name="Palmer J.M."/>
        </authorList>
    </citation>
    <scope>NUCLEOTIDE SEQUENCE</scope>
    <source>
        <strain evidence="3">EPUS1.4</strain>
        <tissue evidence="3">Thallus</tissue>
    </source>
</reference>
<accession>A0A8H7ARD3</accession>
<dbReference type="PANTHER" id="PTHR28019:SF3">
    <property type="entry name" value="INTEGRAL MEMBRANE PROTEIN (AFU_ORTHOLOGUE AFUA_6G07470)"/>
    <property type="match status" value="1"/>
</dbReference>
<dbReference type="GO" id="GO:0031505">
    <property type="term" value="P:fungal-type cell wall organization"/>
    <property type="evidence" value="ECO:0007669"/>
    <property type="project" value="TreeGrafter"/>
</dbReference>
<name>A0A8H7ARD3_9EURO</name>
<dbReference type="Proteomes" id="UP000606974">
    <property type="component" value="Unassembled WGS sequence"/>
</dbReference>
<gene>
    <name evidence="3" type="ORF">GJ744_007879</name>
</gene>
<keyword evidence="2" id="KW-0472">Membrane</keyword>
<keyword evidence="2" id="KW-0812">Transmembrane</keyword>
<feature type="transmembrane region" description="Helical" evidence="2">
    <location>
        <begin position="7"/>
        <end position="32"/>
    </location>
</feature>
<dbReference type="InterPro" id="IPR052413">
    <property type="entry name" value="SUR7_domain"/>
</dbReference>
<comment type="caution">
    <text evidence="3">The sequence shown here is derived from an EMBL/GenBank/DDBJ whole genome shotgun (WGS) entry which is preliminary data.</text>
</comment>
<dbReference type="InterPro" id="IPR009571">
    <property type="entry name" value="SUR7/Rim9-like_fungi"/>
</dbReference>
<feature type="transmembrane region" description="Helical" evidence="2">
    <location>
        <begin position="188"/>
        <end position="212"/>
    </location>
</feature>
<dbReference type="OrthoDB" id="4480814at2759"/>
<feature type="region of interest" description="Disordered" evidence="1">
    <location>
        <begin position="282"/>
        <end position="308"/>
    </location>
</feature>
<dbReference type="GO" id="GO:0051285">
    <property type="term" value="C:cell cortex of cell tip"/>
    <property type="evidence" value="ECO:0007669"/>
    <property type="project" value="TreeGrafter"/>
</dbReference>
<dbReference type="AlphaFoldDB" id="A0A8H7ARD3"/>
<evidence type="ECO:0000256" key="1">
    <source>
        <dbReference type="SAM" id="MobiDB-lite"/>
    </source>
</evidence>
<keyword evidence="2" id="KW-1133">Transmembrane helix</keyword>
<protein>
    <recommendedName>
        <fullName evidence="5">Integral membrane protein</fullName>
    </recommendedName>
</protein>
<feature type="transmembrane region" description="Helical" evidence="2">
    <location>
        <begin position="232"/>
        <end position="254"/>
    </location>
</feature>
<keyword evidence="4" id="KW-1185">Reference proteome</keyword>
<feature type="transmembrane region" description="Helical" evidence="2">
    <location>
        <begin position="153"/>
        <end position="176"/>
    </location>
</feature>
<organism evidence="3 4">
    <name type="scientific">Endocarpon pusillum</name>
    <dbReference type="NCBI Taxonomy" id="364733"/>
    <lineage>
        <taxon>Eukaryota</taxon>
        <taxon>Fungi</taxon>
        <taxon>Dikarya</taxon>
        <taxon>Ascomycota</taxon>
        <taxon>Pezizomycotina</taxon>
        <taxon>Eurotiomycetes</taxon>
        <taxon>Chaetothyriomycetidae</taxon>
        <taxon>Verrucariales</taxon>
        <taxon>Verrucariaceae</taxon>
        <taxon>Endocarpon</taxon>
    </lineage>
</organism>
<evidence type="ECO:0008006" key="5">
    <source>
        <dbReference type="Google" id="ProtNLM"/>
    </source>
</evidence>
<proteinExistence type="predicted"/>
<dbReference type="EMBL" id="JAACFV010000004">
    <property type="protein sequence ID" value="KAF7513828.1"/>
    <property type="molecule type" value="Genomic_DNA"/>
</dbReference>